<dbReference type="AlphaFoldDB" id="T1BY55"/>
<dbReference type="EMBL" id="AUZX01007616">
    <property type="protein sequence ID" value="EQD58705.1"/>
    <property type="molecule type" value="Genomic_DNA"/>
</dbReference>
<name>T1BY55_9ZZZZ</name>
<evidence type="ECO:0008006" key="2">
    <source>
        <dbReference type="Google" id="ProtNLM"/>
    </source>
</evidence>
<proteinExistence type="predicted"/>
<evidence type="ECO:0000313" key="1">
    <source>
        <dbReference type="EMBL" id="EQD58705.1"/>
    </source>
</evidence>
<reference evidence="1" key="1">
    <citation type="submission" date="2013-08" db="EMBL/GenBank/DDBJ databases">
        <authorList>
            <person name="Mendez C."/>
            <person name="Richter M."/>
            <person name="Ferrer M."/>
            <person name="Sanchez J."/>
        </authorList>
    </citation>
    <scope>NUCLEOTIDE SEQUENCE</scope>
</reference>
<gene>
    <name evidence="1" type="ORF">B1A_10690</name>
</gene>
<protein>
    <recommendedName>
        <fullName evidence="2">HMA domain-containing protein</fullName>
    </recommendedName>
</protein>
<comment type="caution">
    <text evidence="1">The sequence shown here is derived from an EMBL/GenBank/DDBJ whole genome shotgun (WGS) entry which is preliminary data.</text>
</comment>
<accession>T1BY55</accession>
<sequence>MRAVADLSDVYGVRRVRLDQGERTILVEYDATRLATANVFQLLRRAGLSVTEQITAFAPPAAPEEKKTPAA</sequence>
<reference evidence="1" key="2">
    <citation type="journal article" date="2014" name="ISME J.">
        <title>Microbial stratification in low pH oxic and suboxic macroscopic growths along an acid mine drainage.</title>
        <authorList>
            <person name="Mendez-Garcia C."/>
            <person name="Mesa V."/>
            <person name="Sprenger R.R."/>
            <person name="Richter M."/>
            <person name="Diez M.S."/>
            <person name="Solano J."/>
            <person name="Bargiela R."/>
            <person name="Golyshina O.V."/>
            <person name="Manteca A."/>
            <person name="Ramos J.L."/>
            <person name="Gallego J.R."/>
            <person name="Llorente I."/>
            <person name="Martins Dos Santos V.A."/>
            <person name="Jensen O.N."/>
            <person name="Pelaez A.I."/>
            <person name="Sanchez J."/>
            <person name="Ferrer M."/>
        </authorList>
    </citation>
    <scope>NUCLEOTIDE SEQUENCE</scope>
</reference>
<organism evidence="1">
    <name type="scientific">mine drainage metagenome</name>
    <dbReference type="NCBI Taxonomy" id="410659"/>
    <lineage>
        <taxon>unclassified sequences</taxon>
        <taxon>metagenomes</taxon>
        <taxon>ecological metagenomes</taxon>
    </lineage>
</organism>